<dbReference type="RefSeq" id="WP_131931337.1">
    <property type="nucleotide sequence ID" value="NZ_SMDF01000001.1"/>
</dbReference>
<sequence length="231" mass="26353">MKTSKFQFNRNPIHVGYAHTIEQPSLDILKNTPGLWNASLDDALKYGGELTKTAIGAMNLRHDRKYIVVDTKVHMLMPGMCPAIPNWHSDGVPRGLELRPEAKANPNIFAQEKMSTSRFHLLVTGEGCLTEFIGQPVELDVPEEPNAKLYGMVNEQVREKVASGELEVFTAPTCTPIEFDWFDIHRGIEATKHEWRYLIRVTETDHMPPQTDLRQIIRTQQQVYVPTNFGW</sequence>
<comment type="caution">
    <text evidence="1">The sequence shown here is derived from an EMBL/GenBank/DDBJ whole genome shotgun (WGS) entry which is preliminary data.</text>
</comment>
<dbReference type="EMBL" id="SMDG01000001">
    <property type="protein sequence ID" value="TCW59773.1"/>
    <property type="molecule type" value="Genomic_DNA"/>
</dbReference>
<dbReference type="Proteomes" id="UP000295285">
    <property type="component" value="Unassembled WGS sequence"/>
</dbReference>
<proteinExistence type="predicted"/>
<evidence type="ECO:0000313" key="2">
    <source>
        <dbReference type="Proteomes" id="UP000295285"/>
    </source>
</evidence>
<dbReference type="AlphaFoldDB" id="A0A4R4BKF2"/>
<protein>
    <submittedName>
        <fullName evidence="1">Uncharacterized protein</fullName>
    </submittedName>
</protein>
<organism evidence="1 2">
    <name type="scientific">Bacillus thuringiensis</name>
    <dbReference type="NCBI Taxonomy" id="1428"/>
    <lineage>
        <taxon>Bacteria</taxon>
        <taxon>Bacillati</taxon>
        <taxon>Bacillota</taxon>
        <taxon>Bacilli</taxon>
        <taxon>Bacillales</taxon>
        <taxon>Bacillaceae</taxon>
        <taxon>Bacillus</taxon>
        <taxon>Bacillus cereus group</taxon>
    </lineage>
</organism>
<gene>
    <name evidence="1" type="ORF">EC910_101403</name>
</gene>
<evidence type="ECO:0000313" key="1">
    <source>
        <dbReference type="EMBL" id="TCW59773.1"/>
    </source>
</evidence>
<reference evidence="1 2" key="1">
    <citation type="submission" date="2019-03" db="EMBL/GenBank/DDBJ databases">
        <title>Above-ground endophytic microbial communities from plants in different locations in the United States.</title>
        <authorList>
            <person name="Frank C."/>
        </authorList>
    </citation>
    <scope>NUCLEOTIDE SEQUENCE [LARGE SCALE GENOMIC DNA]</scope>
    <source>
        <strain evidence="1 2">LP_2_YM</strain>
    </source>
</reference>
<accession>A0A4R4BKF2</accession>
<name>A0A4R4BKF2_BACTU</name>